<dbReference type="InterPro" id="IPR036427">
    <property type="entry name" value="Bromodomain-like_sf"/>
</dbReference>
<feature type="region of interest" description="Disordered" evidence="3">
    <location>
        <begin position="134"/>
        <end position="324"/>
    </location>
</feature>
<dbReference type="Proteomes" id="UP001415857">
    <property type="component" value="Unassembled WGS sequence"/>
</dbReference>
<feature type="compositionally biased region" description="Basic and acidic residues" evidence="3">
    <location>
        <begin position="624"/>
        <end position="642"/>
    </location>
</feature>
<dbReference type="Pfam" id="PF00439">
    <property type="entry name" value="Bromodomain"/>
    <property type="match status" value="1"/>
</dbReference>
<gene>
    <name evidence="5" type="ORF">L1049_009080</name>
</gene>
<evidence type="ECO:0000256" key="3">
    <source>
        <dbReference type="SAM" id="MobiDB-lite"/>
    </source>
</evidence>
<feature type="compositionally biased region" description="Basic and acidic residues" evidence="3">
    <location>
        <begin position="219"/>
        <end position="230"/>
    </location>
</feature>
<proteinExistence type="predicted"/>
<organism evidence="5 6">
    <name type="scientific">Liquidambar formosana</name>
    <name type="common">Formosan gum</name>
    <dbReference type="NCBI Taxonomy" id="63359"/>
    <lineage>
        <taxon>Eukaryota</taxon>
        <taxon>Viridiplantae</taxon>
        <taxon>Streptophyta</taxon>
        <taxon>Embryophyta</taxon>
        <taxon>Tracheophyta</taxon>
        <taxon>Spermatophyta</taxon>
        <taxon>Magnoliopsida</taxon>
        <taxon>eudicotyledons</taxon>
        <taxon>Gunneridae</taxon>
        <taxon>Pentapetalae</taxon>
        <taxon>Saxifragales</taxon>
        <taxon>Altingiaceae</taxon>
        <taxon>Liquidambar</taxon>
    </lineage>
</organism>
<feature type="compositionally biased region" description="Basic and acidic residues" evidence="3">
    <location>
        <begin position="136"/>
        <end position="178"/>
    </location>
</feature>
<feature type="compositionally biased region" description="Polar residues" evidence="3">
    <location>
        <begin position="536"/>
        <end position="557"/>
    </location>
</feature>
<accession>A0AAP0S407</accession>
<dbReference type="InterPro" id="IPR001487">
    <property type="entry name" value="Bromodomain"/>
</dbReference>
<name>A0AAP0S407_LIQFO</name>
<dbReference type="PANTHER" id="PTHR37888">
    <property type="entry name" value="DNA-BINDING BROMODOMAIN-CONTAINING PROTEIN"/>
    <property type="match status" value="1"/>
</dbReference>
<feature type="compositionally biased region" description="Low complexity" evidence="3">
    <location>
        <begin position="643"/>
        <end position="656"/>
    </location>
</feature>
<dbReference type="AlphaFoldDB" id="A0AAP0S407"/>
<dbReference type="InterPro" id="IPR001005">
    <property type="entry name" value="SANT/Myb"/>
</dbReference>
<evidence type="ECO:0000259" key="4">
    <source>
        <dbReference type="PROSITE" id="PS50014"/>
    </source>
</evidence>
<feature type="region of interest" description="Disordered" evidence="3">
    <location>
        <begin position="424"/>
        <end position="457"/>
    </location>
</feature>
<keyword evidence="1 2" id="KW-0103">Bromodomain</keyword>
<feature type="compositionally biased region" description="Basic and acidic residues" evidence="3">
    <location>
        <begin position="489"/>
        <end position="523"/>
    </location>
</feature>
<dbReference type="SMART" id="SM00717">
    <property type="entry name" value="SANT"/>
    <property type="match status" value="1"/>
</dbReference>
<dbReference type="CDD" id="cd00167">
    <property type="entry name" value="SANT"/>
    <property type="match status" value="1"/>
</dbReference>
<keyword evidence="6" id="KW-1185">Reference proteome</keyword>
<dbReference type="PANTHER" id="PTHR37888:SF11">
    <property type="entry name" value="DNA-BINDING BROMODOMAIN-CONTAINING PROTEIN"/>
    <property type="match status" value="1"/>
</dbReference>
<dbReference type="SUPFAM" id="SSF47370">
    <property type="entry name" value="Bromodomain"/>
    <property type="match status" value="1"/>
</dbReference>
<feature type="domain" description="Bromo" evidence="4">
    <location>
        <begin position="338"/>
        <end position="409"/>
    </location>
</feature>
<protein>
    <recommendedName>
        <fullName evidence="4">Bromo domain-containing protein</fullName>
    </recommendedName>
</protein>
<dbReference type="CDD" id="cd04369">
    <property type="entry name" value="Bromodomain"/>
    <property type="match status" value="1"/>
</dbReference>
<evidence type="ECO:0000313" key="6">
    <source>
        <dbReference type="Proteomes" id="UP001415857"/>
    </source>
</evidence>
<reference evidence="5 6" key="1">
    <citation type="journal article" date="2024" name="Plant J.">
        <title>Genome sequences and population genomics reveal climatic adaptation and genomic divergence between two closely related sweetgum species.</title>
        <authorList>
            <person name="Xu W.Q."/>
            <person name="Ren C.Q."/>
            <person name="Zhang X.Y."/>
            <person name="Comes H.P."/>
            <person name="Liu X.H."/>
            <person name="Li Y.G."/>
            <person name="Kettle C.J."/>
            <person name="Jalonen R."/>
            <person name="Gaisberger H."/>
            <person name="Ma Y.Z."/>
            <person name="Qiu Y.X."/>
        </authorList>
    </citation>
    <scope>NUCLEOTIDE SEQUENCE [LARGE SCALE GENOMIC DNA]</scope>
    <source>
        <strain evidence="5">Hangzhou</strain>
    </source>
</reference>
<feature type="compositionally biased region" description="Polar residues" evidence="3">
    <location>
        <begin position="598"/>
        <end position="620"/>
    </location>
</feature>
<evidence type="ECO:0000256" key="2">
    <source>
        <dbReference type="PROSITE-ProRule" id="PRU00035"/>
    </source>
</evidence>
<sequence>MAKPNDSNENQTHTSWGTWEELLLSCAVHRYGIKSWDSVAIEIRKRSSNLNNDLFTAQTCKQKFHDLKLRFMDQNDDVSEHHHNGDGDGDGDDDDRTRRTIPWLDELRKLRVAELKREVERYDLSIVSLQSKVKRLKEEREQSLRENEEEREKSDREKSTEKAKEEENRDADGDKKSSPEYSAGKPAGGEESGRDNQSVNESNSTDRKDENTETLPEVGEEKPEPLKPDAGEQDPADCTKPAGEDSFNGSSDTIAKGSAASPVDNSEKVDPVRESSDSPELWESVAESKGGGGEEGTKENSDVQSSVKSQPENEDQSRGIKRAPIESQPLVDFLEMIRSHRLGSIFERRLESQETTNYTSLIRQHIDLETIRTRLEEGWYSGCDSKFFRDVLLLFNNAMVFFEQKSAESMAALELRQLVTNEMTRRTPKSEPSPVEQIIPPPPPQPTTKPADPEPSDSLLVKQKISAPMIACRKRSSIVAKASATTSGTERKREQTATLVEEKPVLNWKQHEKPSVDAEEHGVTKKRTRERFTPIARNSTKNGKTRSNSNANKNSDTNSNENSEPKLNKKKNNNATTNSSDAKRRSAASFLSRMKRGSMSNNGSLLETLKGSSVVGSENSKGGGAEHKKNGSRSDGRKDQVSRKGSSGKQGKEQGSPAKRSVGRPPKRAAAPPPSRPPVLGKRSREAAETEAVASRQAKKRSRK</sequence>
<dbReference type="SMART" id="SM00297">
    <property type="entry name" value="BROMO"/>
    <property type="match status" value="1"/>
</dbReference>
<feature type="region of interest" description="Disordered" evidence="3">
    <location>
        <begin position="477"/>
        <end position="704"/>
    </location>
</feature>
<feature type="region of interest" description="Disordered" evidence="3">
    <location>
        <begin position="78"/>
        <end position="98"/>
    </location>
</feature>
<comment type="caution">
    <text evidence="5">The sequence shown here is derived from an EMBL/GenBank/DDBJ whole genome shotgun (WGS) entry which is preliminary data.</text>
</comment>
<evidence type="ECO:0000256" key="1">
    <source>
        <dbReference type="ARBA" id="ARBA00023117"/>
    </source>
</evidence>
<evidence type="ECO:0000313" key="5">
    <source>
        <dbReference type="EMBL" id="KAK9290901.1"/>
    </source>
</evidence>
<dbReference type="Gene3D" id="1.20.920.10">
    <property type="entry name" value="Bromodomain-like"/>
    <property type="match status" value="1"/>
</dbReference>
<dbReference type="PROSITE" id="PS50014">
    <property type="entry name" value="BROMODOMAIN_2"/>
    <property type="match status" value="1"/>
</dbReference>
<feature type="compositionally biased region" description="Basic and acidic residues" evidence="3">
    <location>
        <begin position="265"/>
        <end position="276"/>
    </location>
</feature>
<dbReference type="EMBL" id="JBBPBK010000002">
    <property type="protein sequence ID" value="KAK9290901.1"/>
    <property type="molecule type" value="Genomic_DNA"/>
</dbReference>